<evidence type="ECO:0000256" key="5">
    <source>
        <dbReference type="SAM" id="Phobius"/>
    </source>
</evidence>
<evidence type="ECO:0000313" key="7">
    <source>
        <dbReference type="EMBL" id="TQS43241.1"/>
    </source>
</evidence>
<evidence type="ECO:0000256" key="3">
    <source>
        <dbReference type="ARBA" id="ARBA00022989"/>
    </source>
</evidence>
<keyword evidence="3 5" id="KW-1133">Transmembrane helix</keyword>
<comment type="caution">
    <text evidence="7">The sequence shown here is derived from an EMBL/GenBank/DDBJ whole genome shotgun (WGS) entry which is preliminary data.</text>
</comment>
<feature type="transmembrane region" description="Helical" evidence="5">
    <location>
        <begin position="42"/>
        <end position="61"/>
    </location>
</feature>
<keyword evidence="8" id="KW-1185">Reference proteome</keyword>
<dbReference type="InterPro" id="IPR003807">
    <property type="entry name" value="DUF202"/>
</dbReference>
<evidence type="ECO:0000259" key="6">
    <source>
        <dbReference type="Pfam" id="PF02656"/>
    </source>
</evidence>
<feature type="domain" description="DUF202" evidence="6">
    <location>
        <begin position="6"/>
        <end position="62"/>
    </location>
</feature>
<evidence type="ECO:0000313" key="8">
    <source>
        <dbReference type="Proteomes" id="UP000317982"/>
    </source>
</evidence>
<dbReference type="EMBL" id="VIRS01000014">
    <property type="protein sequence ID" value="TQS43241.1"/>
    <property type="molecule type" value="Genomic_DNA"/>
</dbReference>
<accession>A0A545APQ3</accession>
<evidence type="ECO:0000256" key="1">
    <source>
        <dbReference type="ARBA" id="ARBA00004127"/>
    </source>
</evidence>
<dbReference type="InParanoid" id="A0A545APQ3"/>
<organism evidence="7 8">
    <name type="scientific">Cryptosporangium phraense</name>
    <dbReference type="NCBI Taxonomy" id="2593070"/>
    <lineage>
        <taxon>Bacteria</taxon>
        <taxon>Bacillati</taxon>
        <taxon>Actinomycetota</taxon>
        <taxon>Actinomycetes</taxon>
        <taxon>Cryptosporangiales</taxon>
        <taxon>Cryptosporangiaceae</taxon>
        <taxon>Cryptosporangium</taxon>
    </lineage>
</organism>
<dbReference type="Proteomes" id="UP000317982">
    <property type="component" value="Unassembled WGS sequence"/>
</dbReference>
<gene>
    <name evidence="7" type="ORF">FL583_20575</name>
</gene>
<proteinExistence type="predicted"/>
<comment type="subcellular location">
    <subcellularLocation>
        <location evidence="1">Endomembrane system</location>
        <topology evidence="1">Multi-pass membrane protein</topology>
    </subcellularLocation>
</comment>
<dbReference type="AlphaFoldDB" id="A0A545APQ3"/>
<evidence type="ECO:0000256" key="4">
    <source>
        <dbReference type="ARBA" id="ARBA00023136"/>
    </source>
</evidence>
<sequence>MRRRGPGLAAERTALAWVRTLTGLVGVSLLVFRAVLLHWPPPAAVLTIVVVGIHVVVACFFGDRRRRALRKPRPGAPNPALPVAVMAGSLITAALGGAILLR</sequence>
<dbReference type="GO" id="GO:0012505">
    <property type="term" value="C:endomembrane system"/>
    <property type="evidence" value="ECO:0007669"/>
    <property type="project" value="UniProtKB-SubCell"/>
</dbReference>
<dbReference type="RefSeq" id="WP_142706326.1">
    <property type="nucleotide sequence ID" value="NZ_VIRS01000014.1"/>
</dbReference>
<protein>
    <submittedName>
        <fullName evidence="7">DUF202 domain-containing protein</fullName>
    </submittedName>
</protein>
<feature type="transmembrane region" description="Helical" evidence="5">
    <location>
        <begin position="81"/>
        <end position="101"/>
    </location>
</feature>
<feature type="transmembrane region" description="Helical" evidence="5">
    <location>
        <begin position="16"/>
        <end position="36"/>
    </location>
</feature>
<dbReference type="Pfam" id="PF02656">
    <property type="entry name" value="DUF202"/>
    <property type="match status" value="1"/>
</dbReference>
<evidence type="ECO:0000256" key="2">
    <source>
        <dbReference type="ARBA" id="ARBA00022692"/>
    </source>
</evidence>
<keyword evidence="2 5" id="KW-0812">Transmembrane</keyword>
<keyword evidence="4 5" id="KW-0472">Membrane</keyword>
<name>A0A545APQ3_9ACTN</name>
<reference evidence="7 8" key="1">
    <citation type="submission" date="2019-07" db="EMBL/GenBank/DDBJ databases">
        <title>Cryptosporangium phraense sp. nov., isolated from plant litter.</title>
        <authorList>
            <person name="Suriyachadkun C."/>
        </authorList>
    </citation>
    <scope>NUCLEOTIDE SEQUENCE [LARGE SCALE GENOMIC DNA]</scope>
    <source>
        <strain evidence="7 8">A-T 5661</strain>
    </source>
</reference>